<gene>
    <name evidence="1" type="ORF">WCD58_22725</name>
</gene>
<evidence type="ECO:0000313" key="1">
    <source>
        <dbReference type="EMBL" id="MEJ2863988.1"/>
    </source>
</evidence>
<keyword evidence="2" id="KW-1185">Reference proteome</keyword>
<reference evidence="1 2" key="1">
    <citation type="submission" date="2024-03" db="EMBL/GenBank/DDBJ databases">
        <title>Actinomycetospora sp. OC33-EN07, a novel actinomycete isolated from wild orchid (Aerides multiflora).</title>
        <authorList>
            <person name="Suriyachadkun C."/>
        </authorList>
    </citation>
    <scope>NUCLEOTIDE SEQUENCE [LARGE SCALE GENOMIC DNA]</scope>
    <source>
        <strain evidence="1 2">OC33-EN07</strain>
    </source>
</reference>
<dbReference type="EMBL" id="JBBEGM010000010">
    <property type="protein sequence ID" value="MEJ2863988.1"/>
    <property type="molecule type" value="Genomic_DNA"/>
</dbReference>
<proteinExistence type="predicted"/>
<evidence type="ECO:0000313" key="2">
    <source>
        <dbReference type="Proteomes" id="UP001369736"/>
    </source>
</evidence>
<dbReference type="Proteomes" id="UP001369736">
    <property type="component" value="Unassembled WGS sequence"/>
</dbReference>
<accession>A0ABU8M9M0</accession>
<protein>
    <submittedName>
        <fullName evidence="1">Uncharacterized protein</fullName>
    </submittedName>
</protein>
<organism evidence="1 2">
    <name type="scientific">Actinomycetospora flava</name>
    <dbReference type="NCBI Taxonomy" id="3129232"/>
    <lineage>
        <taxon>Bacteria</taxon>
        <taxon>Bacillati</taxon>
        <taxon>Actinomycetota</taxon>
        <taxon>Actinomycetes</taxon>
        <taxon>Pseudonocardiales</taxon>
        <taxon>Pseudonocardiaceae</taxon>
        <taxon>Actinomycetospora</taxon>
    </lineage>
</organism>
<dbReference type="RefSeq" id="WP_337705356.1">
    <property type="nucleotide sequence ID" value="NZ_JBBEGM010000010.1"/>
</dbReference>
<comment type="caution">
    <text evidence="1">The sequence shown here is derived from an EMBL/GenBank/DDBJ whole genome shotgun (WGS) entry which is preliminary data.</text>
</comment>
<sequence>MSIRRVAVLPAGLVWRTVGAGWWVSRGWYTARPRLLAVIDEVDARRPGRPD</sequence>
<name>A0ABU8M9M0_9PSEU</name>